<feature type="domain" description="EthD" evidence="2">
    <location>
        <begin position="24"/>
        <end position="125"/>
    </location>
</feature>
<sequence length="191" mass="21954">MAVDSSSKPQPQPLLCWTVCGYRKPGMSEEDYHRTHPSRYLSENHGPLVRGLLAKHGFVSYTIRHNTTSTRSLMAHIFGPQFANIADYDAVITATFRDIESWVAFKGDPEYKVKIMPDHENFADTARSRMTIGWLEDHVWNGRVVDAPGKGQDKSRGEVENEWAENESKVAREKESAGWLSWLSWWRRFVI</sequence>
<evidence type="ECO:0000256" key="1">
    <source>
        <dbReference type="ARBA" id="ARBA00005986"/>
    </source>
</evidence>
<evidence type="ECO:0000313" key="3">
    <source>
        <dbReference type="EMBL" id="CAK3990547.1"/>
    </source>
</evidence>
<keyword evidence="4" id="KW-1185">Reference proteome</keyword>
<evidence type="ECO:0000313" key="4">
    <source>
        <dbReference type="Proteomes" id="UP001296104"/>
    </source>
</evidence>
<dbReference type="EMBL" id="CAVMBE010000020">
    <property type="protein sequence ID" value="CAK3990547.1"/>
    <property type="molecule type" value="Genomic_DNA"/>
</dbReference>
<proteinExistence type="inferred from homology"/>
<reference evidence="3" key="1">
    <citation type="submission" date="2023-11" db="EMBL/GenBank/DDBJ databases">
        <authorList>
            <person name="Alioto T."/>
            <person name="Alioto T."/>
            <person name="Gomez Garrido J."/>
        </authorList>
    </citation>
    <scope>NUCLEOTIDE SEQUENCE</scope>
</reference>
<accession>A0AAI9EAB3</accession>
<dbReference type="AlphaFoldDB" id="A0AAI9EAB3"/>
<gene>
    <name evidence="3" type="ORF">LECACI_7A003952</name>
</gene>
<organism evidence="3 4">
    <name type="scientific">Lecanosticta acicola</name>
    <dbReference type="NCBI Taxonomy" id="111012"/>
    <lineage>
        <taxon>Eukaryota</taxon>
        <taxon>Fungi</taxon>
        <taxon>Dikarya</taxon>
        <taxon>Ascomycota</taxon>
        <taxon>Pezizomycotina</taxon>
        <taxon>Dothideomycetes</taxon>
        <taxon>Dothideomycetidae</taxon>
        <taxon>Mycosphaerellales</taxon>
        <taxon>Mycosphaerellaceae</taxon>
        <taxon>Lecanosticta</taxon>
    </lineage>
</organism>
<dbReference type="Proteomes" id="UP001296104">
    <property type="component" value="Unassembled WGS sequence"/>
</dbReference>
<comment type="similarity">
    <text evidence="1">Belongs to the tpcK family.</text>
</comment>
<dbReference type="Pfam" id="PF07110">
    <property type="entry name" value="EthD"/>
    <property type="match status" value="1"/>
</dbReference>
<name>A0AAI9EAB3_9PEZI</name>
<dbReference type="InterPro" id="IPR009799">
    <property type="entry name" value="EthD_dom"/>
</dbReference>
<dbReference type="Gene3D" id="3.30.70.100">
    <property type="match status" value="1"/>
</dbReference>
<protein>
    <recommendedName>
        <fullName evidence="2">EthD domain-containing protein</fullName>
    </recommendedName>
</protein>
<evidence type="ECO:0000259" key="2">
    <source>
        <dbReference type="Pfam" id="PF07110"/>
    </source>
</evidence>
<comment type="caution">
    <text evidence="3">The sequence shown here is derived from an EMBL/GenBank/DDBJ whole genome shotgun (WGS) entry which is preliminary data.</text>
</comment>
<dbReference type="SUPFAM" id="SSF54909">
    <property type="entry name" value="Dimeric alpha+beta barrel"/>
    <property type="match status" value="1"/>
</dbReference>
<dbReference type="GO" id="GO:0016491">
    <property type="term" value="F:oxidoreductase activity"/>
    <property type="evidence" value="ECO:0007669"/>
    <property type="project" value="InterPro"/>
</dbReference>
<dbReference type="InterPro" id="IPR011008">
    <property type="entry name" value="Dimeric_a/b-barrel"/>
</dbReference>